<dbReference type="EMBL" id="CP050804">
    <property type="protein sequence ID" value="QJC22549.1"/>
    <property type="molecule type" value="Genomic_DNA"/>
</dbReference>
<proteinExistence type="inferred from homology"/>
<organism evidence="8 9">
    <name type="scientific">Arcanobacterium buesumense</name>
    <dbReference type="NCBI Taxonomy" id="2722751"/>
    <lineage>
        <taxon>Bacteria</taxon>
        <taxon>Bacillati</taxon>
        <taxon>Actinomycetota</taxon>
        <taxon>Actinomycetes</taxon>
        <taxon>Actinomycetales</taxon>
        <taxon>Actinomycetaceae</taxon>
        <taxon>Arcanobacterium</taxon>
    </lineage>
</organism>
<feature type="transmembrane region" description="Helical" evidence="7">
    <location>
        <begin position="60"/>
        <end position="79"/>
    </location>
</feature>
<evidence type="ECO:0000313" key="8">
    <source>
        <dbReference type="EMBL" id="QJC22549.1"/>
    </source>
</evidence>
<keyword evidence="4 7" id="KW-0812">Transmembrane</keyword>
<dbReference type="Pfam" id="PF04226">
    <property type="entry name" value="Transgly_assoc"/>
    <property type="match status" value="1"/>
</dbReference>
<reference evidence="8 9" key="1">
    <citation type="submission" date="2020-03" db="EMBL/GenBank/DDBJ databases">
        <title>Complete genome of Arcanobacterium buesumensis sp. nov. strain 2701.</title>
        <authorList>
            <person name="Borowiak M."/>
            <person name="Alssahen M."/>
            <person name="Laemmler C."/>
            <person name="Malorny B."/>
            <person name="Hassan A."/>
            <person name="Prenger-Berninghoff E."/>
            <person name="Ploetz M."/>
            <person name="Abdulmawjood A."/>
        </authorList>
    </citation>
    <scope>NUCLEOTIDE SEQUENCE [LARGE SCALE GENOMIC DNA]</scope>
    <source>
        <strain evidence="8 9">2701</strain>
    </source>
</reference>
<keyword evidence="6 7" id="KW-0472">Membrane</keyword>
<dbReference type="GO" id="GO:0005886">
    <property type="term" value="C:plasma membrane"/>
    <property type="evidence" value="ECO:0007669"/>
    <property type="project" value="UniProtKB-SubCell"/>
</dbReference>
<evidence type="ECO:0000313" key="9">
    <source>
        <dbReference type="Proteomes" id="UP000502298"/>
    </source>
</evidence>
<evidence type="ECO:0000256" key="3">
    <source>
        <dbReference type="ARBA" id="ARBA00022475"/>
    </source>
</evidence>
<feature type="transmembrane region" description="Helical" evidence="7">
    <location>
        <begin position="28"/>
        <end position="53"/>
    </location>
</feature>
<protein>
    <submittedName>
        <fullName evidence="8">GlsB/YeaQ/YmgE family stress response membrane protein</fullName>
    </submittedName>
</protein>
<keyword evidence="9" id="KW-1185">Reference proteome</keyword>
<dbReference type="KEGG" id="arca:HC352_08560"/>
<evidence type="ECO:0000256" key="7">
    <source>
        <dbReference type="SAM" id="Phobius"/>
    </source>
</evidence>
<keyword evidence="3" id="KW-1003">Cell membrane</keyword>
<comment type="subcellular location">
    <subcellularLocation>
        <location evidence="1">Cell membrane</location>
        <topology evidence="1">Multi-pass membrane protein</topology>
    </subcellularLocation>
</comment>
<name>A0A6H2ENA7_9ACTO</name>
<accession>A0A6H2ENA7</accession>
<dbReference type="InterPro" id="IPR007341">
    <property type="entry name" value="Transgly_assoc"/>
</dbReference>
<sequence>MFNILGTLVFGAVIGILAKFFKGADLSIIATVVLGVVGVVLGNALLSVFGYPLDTRGIDWIRWIVCTLTAMAAIGFYAGRQMRNK</sequence>
<gene>
    <name evidence="8" type="ORF">HC352_08560</name>
</gene>
<dbReference type="RefSeq" id="WP_168918471.1">
    <property type="nucleotide sequence ID" value="NZ_CP050804.1"/>
</dbReference>
<evidence type="ECO:0000256" key="6">
    <source>
        <dbReference type="ARBA" id="ARBA00023136"/>
    </source>
</evidence>
<evidence type="ECO:0000256" key="1">
    <source>
        <dbReference type="ARBA" id="ARBA00004651"/>
    </source>
</evidence>
<dbReference type="Proteomes" id="UP000502298">
    <property type="component" value="Chromosome"/>
</dbReference>
<evidence type="ECO:0000256" key="2">
    <source>
        <dbReference type="ARBA" id="ARBA00011006"/>
    </source>
</evidence>
<keyword evidence="5 7" id="KW-1133">Transmembrane helix</keyword>
<evidence type="ECO:0000256" key="4">
    <source>
        <dbReference type="ARBA" id="ARBA00022692"/>
    </source>
</evidence>
<comment type="similarity">
    <text evidence="2">Belongs to the UPF0410 family.</text>
</comment>
<evidence type="ECO:0000256" key="5">
    <source>
        <dbReference type="ARBA" id="ARBA00022989"/>
    </source>
</evidence>
<dbReference type="AlphaFoldDB" id="A0A6H2ENA7"/>